<name>A0ABW2AY59_9MICO</name>
<dbReference type="Pfam" id="PF01522">
    <property type="entry name" value="Polysacc_deac_1"/>
    <property type="match status" value="1"/>
</dbReference>
<dbReference type="PROSITE" id="PS51257">
    <property type="entry name" value="PROKAR_LIPOPROTEIN"/>
    <property type="match status" value="1"/>
</dbReference>
<sequence>MQISRRSMLIGSVASATSLTGCSSTSAARPSSRPSASPSTIPATRAATTHLVELRSREETVAKFDAMKPTYWGFDAPGVLTRFPTDGAGKDAVALTFDACGGHVLRYNAELIAALRKHEAKATLMIAMQWAQHNPTTFKELLADPLFEIGNHGTRHVPLSVSGRSAYGEPGTRNVGEVWDELAGNFEYQATTWGHRPRFMRSGTAFTDDVASRAADFAGQQLISFGTDGDAGATFPAEIVYQQVKVAPAGSIVIGHMNRPASGTAPGYDRAIPALKARGLTFVQLSEVL</sequence>
<gene>
    <name evidence="3" type="ORF">ACFQBT_18870</name>
</gene>
<feature type="compositionally biased region" description="Low complexity" evidence="1">
    <location>
        <begin position="23"/>
        <end position="44"/>
    </location>
</feature>
<dbReference type="Gene3D" id="3.20.20.370">
    <property type="entry name" value="Glycoside hydrolase/deacetylase"/>
    <property type="match status" value="1"/>
</dbReference>
<protein>
    <submittedName>
        <fullName evidence="3">Polysaccharide deacetylase family protein</fullName>
    </submittedName>
</protein>
<feature type="domain" description="NodB homology" evidence="2">
    <location>
        <begin position="91"/>
        <end position="289"/>
    </location>
</feature>
<evidence type="ECO:0000313" key="3">
    <source>
        <dbReference type="EMBL" id="MFC6715775.1"/>
    </source>
</evidence>
<evidence type="ECO:0000259" key="2">
    <source>
        <dbReference type="PROSITE" id="PS51677"/>
    </source>
</evidence>
<proteinExistence type="predicted"/>
<dbReference type="PROSITE" id="PS51677">
    <property type="entry name" value="NODB"/>
    <property type="match status" value="1"/>
</dbReference>
<evidence type="ECO:0000313" key="4">
    <source>
        <dbReference type="Proteomes" id="UP001596356"/>
    </source>
</evidence>
<comment type="caution">
    <text evidence="3">The sequence shown here is derived from an EMBL/GenBank/DDBJ whole genome shotgun (WGS) entry which is preliminary data.</text>
</comment>
<evidence type="ECO:0000256" key="1">
    <source>
        <dbReference type="SAM" id="MobiDB-lite"/>
    </source>
</evidence>
<dbReference type="RefSeq" id="WP_377825114.1">
    <property type="nucleotide sequence ID" value="NZ_JBHSWJ010000002.1"/>
</dbReference>
<accession>A0ABW2AY59</accession>
<dbReference type="Proteomes" id="UP001596356">
    <property type="component" value="Unassembled WGS sequence"/>
</dbReference>
<dbReference type="PANTHER" id="PTHR10587">
    <property type="entry name" value="GLYCOSYL TRANSFERASE-RELATED"/>
    <property type="match status" value="1"/>
</dbReference>
<dbReference type="SUPFAM" id="SSF88713">
    <property type="entry name" value="Glycoside hydrolase/deacetylase"/>
    <property type="match status" value="1"/>
</dbReference>
<dbReference type="InterPro" id="IPR050248">
    <property type="entry name" value="Polysacc_deacetylase_ArnD"/>
</dbReference>
<dbReference type="InterPro" id="IPR002509">
    <property type="entry name" value="NODB_dom"/>
</dbReference>
<dbReference type="InterPro" id="IPR011330">
    <property type="entry name" value="Glyco_hydro/deAcase_b/a-brl"/>
</dbReference>
<dbReference type="PANTHER" id="PTHR10587:SF134">
    <property type="entry name" value="SECRETED PROTEIN"/>
    <property type="match status" value="1"/>
</dbReference>
<reference evidence="4" key="1">
    <citation type="journal article" date="2019" name="Int. J. Syst. Evol. Microbiol.">
        <title>The Global Catalogue of Microorganisms (GCM) 10K type strain sequencing project: providing services to taxonomists for standard genome sequencing and annotation.</title>
        <authorList>
            <consortium name="The Broad Institute Genomics Platform"/>
            <consortium name="The Broad Institute Genome Sequencing Center for Infectious Disease"/>
            <person name="Wu L."/>
            <person name="Ma J."/>
        </authorList>
    </citation>
    <scope>NUCLEOTIDE SEQUENCE [LARGE SCALE GENOMIC DNA]</scope>
    <source>
        <strain evidence="4">NBRC 106593</strain>
    </source>
</reference>
<dbReference type="EMBL" id="JBHSWJ010000002">
    <property type="protein sequence ID" value="MFC6715775.1"/>
    <property type="molecule type" value="Genomic_DNA"/>
</dbReference>
<keyword evidence="4" id="KW-1185">Reference proteome</keyword>
<organism evidence="3 4">
    <name type="scientific">Branchiibius cervicis</name>
    <dbReference type="NCBI Taxonomy" id="908252"/>
    <lineage>
        <taxon>Bacteria</taxon>
        <taxon>Bacillati</taxon>
        <taxon>Actinomycetota</taxon>
        <taxon>Actinomycetes</taxon>
        <taxon>Micrococcales</taxon>
        <taxon>Dermacoccaceae</taxon>
        <taxon>Branchiibius</taxon>
    </lineage>
</organism>
<feature type="region of interest" description="Disordered" evidence="1">
    <location>
        <begin position="22"/>
        <end position="44"/>
    </location>
</feature>